<dbReference type="PROSITE" id="PS51857">
    <property type="entry name" value="CSD_2"/>
    <property type="match status" value="1"/>
</dbReference>
<sequence length="155" mass="17375">MSSAEGVSSRLIGQVKWFNNKAGYGFVTVRDGEYADKDIFAHFSALRVPPTQYKYLMEGEYVEFDLVKTEGGKYEYQATDISGIKGGGLMCEVRNANRQVSVRDPESRPQTSQRRYKVPKEGSSAGDEGFTTPVRRSRPNNRLRKNPTPTPSEQA</sequence>
<feature type="domain" description="CSD" evidence="2">
    <location>
        <begin position="10"/>
        <end position="83"/>
    </location>
</feature>
<dbReference type="InterPro" id="IPR050181">
    <property type="entry name" value="Cold_shock_domain"/>
</dbReference>
<evidence type="ECO:0000259" key="2">
    <source>
        <dbReference type="PROSITE" id="PS51857"/>
    </source>
</evidence>
<dbReference type="CDD" id="cd04458">
    <property type="entry name" value="CSP_CDS"/>
    <property type="match status" value="1"/>
</dbReference>
<evidence type="ECO:0000256" key="1">
    <source>
        <dbReference type="SAM" id="MobiDB-lite"/>
    </source>
</evidence>
<feature type="region of interest" description="Disordered" evidence="1">
    <location>
        <begin position="97"/>
        <end position="155"/>
    </location>
</feature>
<name>A0A6C0ASQ7_9ZZZZ</name>
<reference evidence="3" key="1">
    <citation type="journal article" date="2020" name="Nature">
        <title>Giant virus diversity and host interactions through global metagenomics.</title>
        <authorList>
            <person name="Schulz F."/>
            <person name="Roux S."/>
            <person name="Paez-Espino D."/>
            <person name="Jungbluth S."/>
            <person name="Walsh D.A."/>
            <person name="Denef V.J."/>
            <person name="McMahon K.D."/>
            <person name="Konstantinidis K.T."/>
            <person name="Eloe-Fadrosh E.A."/>
            <person name="Kyrpides N.C."/>
            <person name="Woyke T."/>
        </authorList>
    </citation>
    <scope>NUCLEOTIDE SEQUENCE</scope>
    <source>
        <strain evidence="3">GVMAG-S-1101171-111</strain>
    </source>
</reference>
<organism evidence="3">
    <name type="scientific">viral metagenome</name>
    <dbReference type="NCBI Taxonomy" id="1070528"/>
    <lineage>
        <taxon>unclassified sequences</taxon>
        <taxon>metagenomes</taxon>
        <taxon>organismal metagenomes</taxon>
    </lineage>
</organism>
<dbReference type="SMART" id="SM00357">
    <property type="entry name" value="CSP"/>
    <property type="match status" value="1"/>
</dbReference>
<dbReference type="Pfam" id="PF00313">
    <property type="entry name" value="CSD"/>
    <property type="match status" value="1"/>
</dbReference>
<dbReference type="SUPFAM" id="SSF50249">
    <property type="entry name" value="Nucleic acid-binding proteins"/>
    <property type="match status" value="1"/>
</dbReference>
<dbReference type="InterPro" id="IPR011129">
    <property type="entry name" value="CSD"/>
</dbReference>
<dbReference type="Gene3D" id="2.40.50.140">
    <property type="entry name" value="Nucleic acid-binding proteins"/>
    <property type="match status" value="1"/>
</dbReference>
<accession>A0A6C0ASQ7</accession>
<dbReference type="PANTHER" id="PTHR11544">
    <property type="entry name" value="COLD SHOCK DOMAIN CONTAINING PROTEINS"/>
    <property type="match status" value="1"/>
</dbReference>
<dbReference type="PRINTS" id="PR00050">
    <property type="entry name" value="COLDSHOCK"/>
</dbReference>
<protein>
    <recommendedName>
        <fullName evidence="2">CSD domain-containing protein</fullName>
    </recommendedName>
</protein>
<dbReference type="InterPro" id="IPR012340">
    <property type="entry name" value="NA-bd_OB-fold"/>
</dbReference>
<dbReference type="AlphaFoldDB" id="A0A6C0ASQ7"/>
<dbReference type="EMBL" id="MN740806">
    <property type="protein sequence ID" value="QHS82834.1"/>
    <property type="molecule type" value="Genomic_DNA"/>
</dbReference>
<proteinExistence type="predicted"/>
<feature type="compositionally biased region" description="Basic residues" evidence="1">
    <location>
        <begin position="135"/>
        <end position="145"/>
    </location>
</feature>
<dbReference type="GO" id="GO:0003676">
    <property type="term" value="F:nucleic acid binding"/>
    <property type="evidence" value="ECO:0007669"/>
    <property type="project" value="InterPro"/>
</dbReference>
<dbReference type="InterPro" id="IPR002059">
    <property type="entry name" value="CSP_DNA-bd"/>
</dbReference>
<evidence type="ECO:0000313" key="3">
    <source>
        <dbReference type="EMBL" id="QHS82834.1"/>
    </source>
</evidence>